<evidence type="ECO:0000313" key="3">
    <source>
        <dbReference type="Proteomes" id="UP000219688"/>
    </source>
</evidence>
<dbReference type="AlphaFoldDB" id="A0A285VBK0"/>
<dbReference type="Proteomes" id="UP000219688">
    <property type="component" value="Unassembled WGS sequence"/>
</dbReference>
<evidence type="ECO:0000256" key="1">
    <source>
        <dbReference type="SAM" id="MobiDB-lite"/>
    </source>
</evidence>
<evidence type="ECO:0000313" key="2">
    <source>
        <dbReference type="EMBL" id="SOC51459.1"/>
    </source>
</evidence>
<feature type="compositionally biased region" description="Gly residues" evidence="1">
    <location>
        <begin position="249"/>
        <end position="258"/>
    </location>
</feature>
<name>A0A285VBK0_9MICO</name>
<proteinExistence type="predicted"/>
<dbReference type="GO" id="GO:0020037">
    <property type="term" value="F:heme binding"/>
    <property type="evidence" value="ECO:0007669"/>
    <property type="project" value="InterPro"/>
</dbReference>
<dbReference type="RefSeq" id="WP_097186426.1">
    <property type="nucleotide sequence ID" value="NZ_OBQK01000001.1"/>
</dbReference>
<organism evidence="2 3">
    <name type="scientific">Ornithinimicrobium cerasi</name>
    <dbReference type="NCBI Taxonomy" id="2248773"/>
    <lineage>
        <taxon>Bacteria</taxon>
        <taxon>Bacillati</taxon>
        <taxon>Actinomycetota</taxon>
        <taxon>Actinomycetes</taxon>
        <taxon>Micrococcales</taxon>
        <taxon>Ornithinimicrobiaceae</taxon>
        <taxon>Ornithinimicrobium</taxon>
    </lineage>
</organism>
<dbReference type="InterPro" id="IPR020835">
    <property type="entry name" value="Catalase_sf"/>
</dbReference>
<keyword evidence="3" id="KW-1185">Reference proteome</keyword>
<protein>
    <submittedName>
        <fullName evidence="2">Uncharacterized protein</fullName>
    </submittedName>
</protein>
<dbReference type="SUPFAM" id="SSF56634">
    <property type="entry name" value="Heme-dependent catalase-like"/>
    <property type="match status" value="1"/>
</dbReference>
<sequence length="258" mass="27027">MGTTSTDVARPDGSAAHPGASPVGDRPGVEALVRGVGALLAAAFGLTARLRRTRALHAVGVCGRGVLSVRPGPRSGVRVLDDAGPHPCAVRWSRATGRRRGRDVEGLAVRLDGAAAGDLLLASTGTGVLGRHLLTVRRTGRHGTLTTLLPLQTWRGSLLVRLDPDGGGESPPTAYRMLVAAPGWPWHERGRLTVTWSGEDCPRRHDPVGAPPVGAWTHPLWARLRDPSYEASQQVPARTEEPAGVDRSTGGGGAPSLR</sequence>
<feature type="region of interest" description="Disordered" evidence="1">
    <location>
        <begin position="1"/>
        <end position="26"/>
    </location>
</feature>
<reference evidence="3" key="1">
    <citation type="submission" date="2017-08" db="EMBL/GenBank/DDBJ databases">
        <authorList>
            <person name="Varghese N."/>
            <person name="Submissions S."/>
        </authorList>
    </citation>
    <scope>NUCLEOTIDE SEQUENCE [LARGE SCALE GENOMIC DNA]</scope>
    <source>
        <strain evidence="3">USBA17B2</strain>
    </source>
</reference>
<accession>A0A285VBK0</accession>
<feature type="region of interest" description="Disordered" evidence="1">
    <location>
        <begin position="227"/>
        <end position="258"/>
    </location>
</feature>
<gene>
    <name evidence="2" type="ORF">SAMN05421879_101201</name>
</gene>
<dbReference type="EMBL" id="OBQK01000001">
    <property type="protein sequence ID" value="SOC51459.1"/>
    <property type="molecule type" value="Genomic_DNA"/>
</dbReference>